<sequence length="183" mass="19808">MLHGQEPSLNQVAVPDASGRFVFDGIPEVNSQYRVDVVSMEYEFMAARVIVSPGKKPMMRAKAANDSTIRLAYPLVLKPIAPAVFLTEPQTTSILSMVLGNPMILMMVVMGGLSMLMPKLMENLDDEAKEELKNSTFAKSQAQANNFDVVGSLSSAAASWSAPSDDTPALTPSTKATKSKKRR</sequence>
<reference evidence="9 10" key="1">
    <citation type="submission" date="2010-05" db="EMBL/GenBank/DDBJ databases">
        <title>The Genome Sequence of Thecamonas trahens ATCC 50062.</title>
        <authorList>
            <consortium name="The Broad Institute Genome Sequencing Platform"/>
            <person name="Russ C."/>
            <person name="Cuomo C."/>
            <person name="Shea T."/>
            <person name="Young S.K."/>
            <person name="Zeng Q."/>
            <person name="Koehrsen M."/>
            <person name="Haas B."/>
            <person name="Borodovsky M."/>
            <person name="Guigo R."/>
            <person name="Alvarado L."/>
            <person name="Berlin A."/>
            <person name="Bochicchio J."/>
            <person name="Borenstein D."/>
            <person name="Chapman S."/>
            <person name="Chen Z."/>
            <person name="Freedman E."/>
            <person name="Gellesch M."/>
            <person name="Goldberg J."/>
            <person name="Griggs A."/>
            <person name="Gujja S."/>
            <person name="Heilman E."/>
            <person name="Heiman D."/>
            <person name="Hepburn T."/>
            <person name="Howarth C."/>
            <person name="Jen D."/>
            <person name="Larson L."/>
            <person name="Mehta T."/>
            <person name="Park D."/>
            <person name="Pearson M."/>
            <person name="Roberts A."/>
            <person name="Saif S."/>
            <person name="Shenoy N."/>
            <person name="Sisk P."/>
            <person name="Stolte C."/>
            <person name="Sykes S."/>
            <person name="Thomson T."/>
            <person name="Walk T."/>
            <person name="White J."/>
            <person name="Yandava C."/>
            <person name="Burger G."/>
            <person name="Gray M.W."/>
            <person name="Holland P.W.H."/>
            <person name="King N."/>
            <person name="Lang F.B.F."/>
            <person name="Roger A.J."/>
            <person name="Ruiz-Trillo I."/>
            <person name="Lander E."/>
            <person name="Nusbaum C."/>
        </authorList>
    </citation>
    <scope>NUCLEOTIDE SEQUENCE [LARGE SCALE GENOMIC DNA]</scope>
    <source>
        <strain evidence="9 10">ATCC 50062</strain>
    </source>
</reference>
<keyword evidence="2 7" id="KW-0812">Transmembrane</keyword>
<evidence type="ECO:0000256" key="4">
    <source>
        <dbReference type="ARBA" id="ARBA00022989"/>
    </source>
</evidence>
<dbReference type="AlphaFoldDB" id="A0A0L0DGC2"/>
<evidence type="ECO:0000313" key="10">
    <source>
        <dbReference type="Proteomes" id="UP000054408"/>
    </source>
</evidence>
<evidence type="ECO:0000256" key="3">
    <source>
        <dbReference type="ARBA" id="ARBA00022729"/>
    </source>
</evidence>
<evidence type="ECO:0000256" key="6">
    <source>
        <dbReference type="SAM" id="MobiDB-lite"/>
    </source>
</evidence>
<dbReference type="InterPro" id="IPR039163">
    <property type="entry name" value="EMC7"/>
</dbReference>
<organism evidence="9 10">
    <name type="scientific">Thecamonas trahens ATCC 50062</name>
    <dbReference type="NCBI Taxonomy" id="461836"/>
    <lineage>
        <taxon>Eukaryota</taxon>
        <taxon>Apusozoa</taxon>
        <taxon>Apusomonadida</taxon>
        <taxon>Apusomonadidae</taxon>
        <taxon>Thecamonas</taxon>
    </lineage>
</organism>
<feature type="domain" description="ER membrane protein complex subunit 7 beta-sandwich" evidence="8">
    <location>
        <begin position="12"/>
        <end position="106"/>
    </location>
</feature>
<gene>
    <name evidence="9" type="ORF">AMSG_06588</name>
</gene>
<keyword evidence="10" id="KW-1185">Reference proteome</keyword>
<name>A0A0L0DGC2_THETB</name>
<dbReference type="RefSeq" id="XP_013756424.1">
    <property type="nucleotide sequence ID" value="XM_013900970.1"/>
</dbReference>
<protein>
    <recommendedName>
        <fullName evidence="8">ER membrane protein complex subunit 7 beta-sandwich domain-containing protein</fullName>
    </recommendedName>
</protein>
<keyword evidence="4 7" id="KW-1133">Transmembrane helix</keyword>
<keyword evidence="5 7" id="KW-0472">Membrane</keyword>
<evidence type="ECO:0000313" key="9">
    <source>
        <dbReference type="EMBL" id="KNC51230.1"/>
    </source>
</evidence>
<dbReference type="InterPro" id="IPR019008">
    <property type="entry name" value="Beta_sandwich_EMC7"/>
</dbReference>
<keyword evidence="3" id="KW-0732">Signal</keyword>
<accession>A0A0L0DGC2</accession>
<dbReference type="Proteomes" id="UP000054408">
    <property type="component" value="Unassembled WGS sequence"/>
</dbReference>
<proteinExistence type="predicted"/>
<evidence type="ECO:0000259" key="8">
    <source>
        <dbReference type="Pfam" id="PF09430"/>
    </source>
</evidence>
<evidence type="ECO:0000256" key="1">
    <source>
        <dbReference type="ARBA" id="ARBA00004167"/>
    </source>
</evidence>
<dbReference type="GO" id="GO:0072546">
    <property type="term" value="C:EMC complex"/>
    <property type="evidence" value="ECO:0007669"/>
    <property type="project" value="TreeGrafter"/>
</dbReference>
<feature type="region of interest" description="Disordered" evidence="6">
    <location>
        <begin position="158"/>
        <end position="183"/>
    </location>
</feature>
<feature type="transmembrane region" description="Helical" evidence="7">
    <location>
        <begin position="94"/>
        <end position="116"/>
    </location>
</feature>
<dbReference type="PANTHER" id="PTHR13605:SF4">
    <property type="entry name" value="ER MEMBRANE PROTEIN COMPLEX SUBUNIT 7"/>
    <property type="match status" value="1"/>
</dbReference>
<dbReference type="PANTHER" id="PTHR13605">
    <property type="entry name" value="ER MEMBRANE PROTEIN COMPLEX SUBUNIT 7"/>
    <property type="match status" value="1"/>
</dbReference>
<dbReference type="Pfam" id="PF09430">
    <property type="entry name" value="EMC7_beta-sandw"/>
    <property type="match status" value="1"/>
</dbReference>
<dbReference type="EMBL" id="GL349465">
    <property type="protein sequence ID" value="KNC51230.1"/>
    <property type="molecule type" value="Genomic_DNA"/>
</dbReference>
<evidence type="ECO:0000256" key="5">
    <source>
        <dbReference type="ARBA" id="ARBA00023136"/>
    </source>
</evidence>
<comment type="subcellular location">
    <subcellularLocation>
        <location evidence="1">Membrane</location>
        <topology evidence="1">Single-pass membrane protein</topology>
    </subcellularLocation>
</comment>
<evidence type="ECO:0000256" key="7">
    <source>
        <dbReference type="SAM" id="Phobius"/>
    </source>
</evidence>
<evidence type="ECO:0000256" key="2">
    <source>
        <dbReference type="ARBA" id="ARBA00022692"/>
    </source>
</evidence>
<dbReference type="STRING" id="461836.A0A0L0DGC2"/>
<dbReference type="GeneID" id="25565716"/>